<feature type="non-terminal residue" evidence="1">
    <location>
        <position position="16"/>
    </location>
</feature>
<reference evidence="1 2" key="1">
    <citation type="journal article" date="2018" name="Front. Plant Sci.">
        <title>Red Clover (Trifolium pratense) and Zigzag Clover (T. medium) - A Picture of Genomic Similarities and Differences.</title>
        <authorList>
            <person name="Dluhosova J."/>
            <person name="Istvanek J."/>
            <person name="Nedelnik J."/>
            <person name="Repkova J."/>
        </authorList>
    </citation>
    <scope>NUCLEOTIDE SEQUENCE [LARGE SCALE GENOMIC DNA]</scope>
    <source>
        <strain evidence="2">cv. 10/8</strain>
        <tissue evidence="1">Leaf</tissue>
    </source>
</reference>
<accession>A0A392UEP5</accession>
<dbReference type="Proteomes" id="UP000265520">
    <property type="component" value="Unassembled WGS sequence"/>
</dbReference>
<dbReference type="EMBL" id="LXQA010785567">
    <property type="protein sequence ID" value="MCI70910.1"/>
    <property type="molecule type" value="Genomic_DNA"/>
</dbReference>
<organism evidence="1 2">
    <name type="scientific">Trifolium medium</name>
    <dbReference type="NCBI Taxonomy" id="97028"/>
    <lineage>
        <taxon>Eukaryota</taxon>
        <taxon>Viridiplantae</taxon>
        <taxon>Streptophyta</taxon>
        <taxon>Embryophyta</taxon>
        <taxon>Tracheophyta</taxon>
        <taxon>Spermatophyta</taxon>
        <taxon>Magnoliopsida</taxon>
        <taxon>eudicotyledons</taxon>
        <taxon>Gunneridae</taxon>
        <taxon>Pentapetalae</taxon>
        <taxon>rosids</taxon>
        <taxon>fabids</taxon>
        <taxon>Fabales</taxon>
        <taxon>Fabaceae</taxon>
        <taxon>Papilionoideae</taxon>
        <taxon>50 kb inversion clade</taxon>
        <taxon>NPAAA clade</taxon>
        <taxon>Hologalegina</taxon>
        <taxon>IRL clade</taxon>
        <taxon>Trifolieae</taxon>
        <taxon>Trifolium</taxon>
    </lineage>
</organism>
<sequence length="16" mass="1855">MRGKCKTEETESISQK</sequence>
<protein>
    <submittedName>
        <fullName evidence="1">Uncharacterized protein</fullName>
    </submittedName>
</protein>
<keyword evidence="2" id="KW-1185">Reference proteome</keyword>
<proteinExistence type="predicted"/>
<dbReference type="AlphaFoldDB" id="A0A392UEP5"/>
<evidence type="ECO:0000313" key="1">
    <source>
        <dbReference type="EMBL" id="MCI70910.1"/>
    </source>
</evidence>
<name>A0A392UEP5_9FABA</name>
<comment type="caution">
    <text evidence="1">The sequence shown here is derived from an EMBL/GenBank/DDBJ whole genome shotgun (WGS) entry which is preliminary data.</text>
</comment>
<evidence type="ECO:0000313" key="2">
    <source>
        <dbReference type="Proteomes" id="UP000265520"/>
    </source>
</evidence>